<comment type="caution">
    <text evidence="2">The sequence shown here is derived from an EMBL/GenBank/DDBJ whole genome shotgun (WGS) entry which is preliminary data.</text>
</comment>
<name>A0A9N9N6S0_9GLOM</name>
<keyword evidence="3" id="KW-1185">Reference proteome</keyword>
<gene>
    <name evidence="2" type="ORF">AMORRO_LOCUS12541</name>
</gene>
<dbReference type="GO" id="GO:0031625">
    <property type="term" value="F:ubiquitin protein ligase binding"/>
    <property type="evidence" value="ECO:0007669"/>
    <property type="project" value="TreeGrafter"/>
</dbReference>
<dbReference type="GO" id="GO:0005886">
    <property type="term" value="C:plasma membrane"/>
    <property type="evidence" value="ECO:0007669"/>
    <property type="project" value="TreeGrafter"/>
</dbReference>
<protein>
    <submittedName>
        <fullName evidence="2">10368_t:CDS:1</fullName>
    </submittedName>
</protein>
<dbReference type="InterPro" id="IPR050357">
    <property type="entry name" value="Arrestin_domain-protein"/>
</dbReference>
<dbReference type="GO" id="GO:0070086">
    <property type="term" value="P:ubiquitin-dependent endocytosis"/>
    <property type="evidence" value="ECO:0007669"/>
    <property type="project" value="TreeGrafter"/>
</dbReference>
<dbReference type="OrthoDB" id="2333384at2759"/>
<dbReference type="GO" id="GO:0030674">
    <property type="term" value="F:protein-macromolecule adaptor activity"/>
    <property type="evidence" value="ECO:0007669"/>
    <property type="project" value="TreeGrafter"/>
</dbReference>
<dbReference type="InterPro" id="IPR014752">
    <property type="entry name" value="Arrestin-like_C"/>
</dbReference>
<dbReference type="EMBL" id="CAJVPV010018652">
    <property type="protein sequence ID" value="CAG8708139.1"/>
    <property type="molecule type" value="Genomic_DNA"/>
</dbReference>
<sequence>MEFVSSPLPSDYIRHDPRIFFSYHPENTSFQKGFLGVSTSTVSGTLHIRSPYAVEVKNIALTFIGREVVEWGDLKKIKAEKIIFSQSDYLWEAASALGRELITDLDLPFSFDVPEDVVESFTSQFGKVQYTLKAIVNHKAKKKIAVEVKVPLCRWSIPEEQKLRPLIIRSNARHRKMSLSWQAILPRTFFDINSEVVIKLRLVSHNPYLRIRKISAYLKTYVNYTVKNHGVLHEKRHSKYQIYGKDIQMTPVGLDTEFESNVVVKISNSVPPTCKTKYTAVKNQIHIKVSLEKSRHPVMIIRDITVGRNFMSYGDLVEQII</sequence>
<dbReference type="InterPro" id="IPR011021">
    <property type="entry name" value="Arrestin-like_N"/>
</dbReference>
<dbReference type="Gene3D" id="2.60.40.640">
    <property type="match status" value="1"/>
</dbReference>
<accession>A0A9N9N6S0</accession>
<organism evidence="2 3">
    <name type="scientific">Acaulospora morrowiae</name>
    <dbReference type="NCBI Taxonomy" id="94023"/>
    <lineage>
        <taxon>Eukaryota</taxon>
        <taxon>Fungi</taxon>
        <taxon>Fungi incertae sedis</taxon>
        <taxon>Mucoromycota</taxon>
        <taxon>Glomeromycotina</taxon>
        <taxon>Glomeromycetes</taxon>
        <taxon>Diversisporales</taxon>
        <taxon>Acaulosporaceae</taxon>
        <taxon>Acaulospora</taxon>
    </lineage>
</organism>
<dbReference type="PANTHER" id="PTHR11188">
    <property type="entry name" value="ARRESTIN DOMAIN CONTAINING PROTEIN"/>
    <property type="match status" value="1"/>
</dbReference>
<proteinExistence type="predicted"/>
<dbReference type="PANTHER" id="PTHR11188:SF17">
    <property type="entry name" value="FI21816P1"/>
    <property type="match status" value="1"/>
</dbReference>
<dbReference type="Pfam" id="PF00339">
    <property type="entry name" value="Arrestin_N"/>
    <property type="match status" value="1"/>
</dbReference>
<evidence type="ECO:0000313" key="3">
    <source>
        <dbReference type="Proteomes" id="UP000789342"/>
    </source>
</evidence>
<evidence type="ECO:0000313" key="2">
    <source>
        <dbReference type="EMBL" id="CAG8708139.1"/>
    </source>
</evidence>
<reference evidence="2" key="1">
    <citation type="submission" date="2021-06" db="EMBL/GenBank/DDBJ databases">
        <authorList>
            <person name="Kallberg Y."/>
            <person name="Tangrot J."/>
            <person name="Rosling A."/>
        </authorList>
    </citation>
    <scope>NUCLEOTIDE SEQUENCE</scope>
    <source>
        <strain evidence="2">CL551</strain>
    </source>
</reference>
<dbReference type="InterPro" id="IPR014756">
    <property type="entry name" value="Ig_E-set"/>
</dbReference>
<dbReference type="Proteomes" id="UP000789342">
    <property type="component" value="Unassembled WGS sequence"/>
</dbReference>
<dbReference type="GO" id="GO:0005829">
    <property type="term" value="C:cytosol"/>
    <property type="evidence" value="ECO:0007669"/>
    <property type="project" value="TreeGrafter"/>
</dbReference>
<dbReference type="AlphaFoldDB" id="A0A9N9N6S0"/>
<evidence type="ECO:0000259" key="1">
    <source>
        <dbReference type="Pfam" id="PF00339"/>
    </source>
</evidence>
<dbReference type="SUPFAM" id="SSF81296">
    <property type="entry name" value="E set domains"/>
    <property type="match status" value="1"/>
</dbReference>
<feature type="domain" description="Arrestin-like N-terminal" evidence="1">
    <location>
        <begin position="40"/>
        <end position="146"/>
    </location>
</feature>